<dbReference type="EMBL" id="GEDC01026346">
    <property type="protein sequence ID" value="JAS10952.1"/>
    <property type="molecule type" value="Transcribed_RNA"/>
</dbReference>
<dbReference type="InterPro" id="IPR019786">
    <property type="entry name" value="Zinc_finger_PHD-type_CS"/>
</dbReference>
<feature type="region of interest" description="Disordered" evidence="6">
    <location>
        <begin position="1347"/>
        <end position="1510"/>
    </location>
</feature>
<dbReference type="SUPFAM" id="SSF57903">
    <property type="entry name" value="FYVE/PHD zinc finger"/>
    <property type="match status" value="1"/>
</dbReference>
<feature type="compositionally biased region" description="Polar residues" evidence="6">
    <location>
        <begin position="778"/>
        <end position="792"/>
    </location>
</feature>
<sequence>MEDGDDNTKTRLTRETITDDVVSNPSDKKYSNNKKRIIRKRKARKEVNGEVEYIVSFDRKPNSENGDIEEEIHSQETNHTSEIVRITRKRSQINSDLVTENETNSVDTNNVTVPESSDKEFKGFKKRILAYAEKLNDVNNLETPEKTNPTKKTRIKHVPIKKNKVQSQENHNQQEYAQYLGLQPTVKFKCFRCSEKFQSMALLQGHQKVCGSFSPKTNSNSQPIPLSPVDANFSTNFRITRKVYLCSACGTYYENWNLFLHMRDVHKRHICLFCLGMFSVADKLAEHLMSKHSIHESKIDSCEEFSNIFKGSCYLMCCSCEKLFTERDDFFNHHCTDPAITALNVKCQLCGVKCGHFVTCPNNNAPCAATTSASSNSKSTSNTGNKNPNQTMAVNKYLVPVSKYISDKWAQSKEGGSSMEYDEDYDISDAASFCHVDIGDESGTHDKSEVGKSNTSGSKKTKKSEDFSETQEEICSKKLNEVNNPILVPIEDLRVIDLEKECLDGKDSESNVNECQSSIGDDVQSENNLEAVKKVILTDSQNQSPCATDKEQTEVTTNTFSEKTTENNSVPITKEDGKMVTSIETRESDLNVTNIASEDKEMEEDSKSDNNEDKNNEILDQCESRDEAIIDQKNKDVNKDISEEDIVDDSVNNEMKLDDISDSDEDSNNDADLEDKSNESDVSENFLDGNNKSKESDKKLVENGDKTDSESEDSDKLSLVVDDKVKNLSCDESSNDKYNKITNSECKNNRSFEKSNEILNQRFCDSTNSYKNNEDDSNSYNRSDNCPENNDNSIQDNEMNDDGIQVANDDIQAMALTLEDKLENLSAQSVIKECVRTSCTTCVYCSHAVKIAVNGKQLALHLLAEHRYTPIKNETTEDVIMKLKSSFTDLENVFFNTDSYDSSDTSLNVPHDQSYECFQCHFTTKSHKDLYNHKKKMHQKTILLCVMCKSNFYSYSELLCHMCPGIYVSEDITFRCCYCNLDRIPSAFRLMVHLRKSHHTCDICLDIPGDQQKLSTHMWKHKLHHLCYKCGIAYRNKPDITKHLFWKHGTESVLCKKCLQKKWPHVYHFCIPPTVFICEECNASFSRAVALKVHKRLHGGDVPYSCHQCELKFISKKLLNKHLETHKKENPHISDIVNTQTEDKSNNIQSSGDVLNVDNVSEHITKDPSSNETLLDEQNKSEAQGTKSHKKRKKDKDKKNKHVVDVYDLPPLNLSSESDVSDDDNTSVPRKSQSIEDESMSEKQNMDLIGTNKNSQQNEMMDDVEDASLPAPVVDGVWDNFHSYKAELEKREALDSSAVGSNLLDTPTAIEDKSKDEHNSKLEIEEKATALYNLVMADHDYCAVPKQSEEVKESPEQEGKMENPAPREHSSSIDHDYCSNNNTASVETKVQPADETPVQLQTELPPLEMPSPKKKMKTSKKKSNSSSDSSSDSDSSSCTCRSNCSCSSSSSNSSSSSSSDSESSSSEARQRAAVRREKRKEKSKPKQEEEINRVQTPVVEPQVEDEPIVDLPIEPVEISIHESDLDTDETLTDEDFYDQHPQRHANQLLAEKRNLIIASVAPVNNGRVSPPITQTFSEKNPVSTPPATTLPSPKSISPNYTTSSNPVITITKRKVKSKKRKKSQQFTKRSDKTTLPIYETQPSTSFPIKKSTNQSNINNSSISSPLPSSVPSFISEATPGSGSETESARLSKRKRVRNKFYGYSSEEEEEENSKQHGKWRKVDSTLFASTQPTTPVYNYQHPLPVQQPAEVHYEQKQSDSSASEGGEEEEEEEEEDEEEEEEDVVMPSKKAATASSNSSSSESESDNEVKTTQVMTTAEQTEKNDNLYCYCQCPYDEVSEMIACDGTDCTIEWFHFECVGIMVPPKGKWYCPDCRKRRESF</sequence>
<evidence type="ECO:0000313" key="12">
    <source>
        <dbReference type="EMBL" id="JAS30569.1"/>
    </source>
</evidence>
<dbReference type="InterPro" id="IPR036236">
    <property type="entry name" value="Znf_C2H2_sf"/>
</dbReference>
<feature type="compositionally biased region" description="Polar residues" evidence="6">
    <location>
        <begin position="1571"/>
        <end position="1606"/>
    </location>
</feature>
<feature type="compositionally biased region" description="Low complexity" evidence="6">
    <location>
        <begin position="1655"/>
        <end position="1675"/>
    </location>
</feature>
<feature type="compositionally biased region" description="Basic and acidic residues" evidence="6">
    <location>
        <begin position="691"/>
        <end position="709"/>
    </location>
</feature>
<feature type="compositionally biased region" description="Basic and acidic residues" evidence="6">
    <location>
        <begin position="1347"/>
        <end position="1377"/>
    </location>
</feature>
<proteinExistence type="predicted"/>
<dbReference type="SMART" id="SM00355">
    <property type="entry name" value="ZnF_C2H2"/>
    <property type="match status" value="10"/>
</dbReference>
<feature type="compositionally biased region" description="Basic and acidic residues" evidence="6">
    <location>
        <begin position="1"/>
        <end position="17"/>
    </location>
</feature>
<dbReference type="Gene3D" id="3.30.40.10">
    <property type="entry name" value="Zinc/RING finger domain, C3HC4 (zinc finger)"/>
    <property type="match status" value="1"/>
</dbReference>
<feature type="domain" description="C2H2-type" evidence="8">
    <location>
        <begin position="1104"/>
        <end position="1131"/>
    </location>
</feature>
<accession>A0A1B6CBV2</accession>
<evidence type="ECO:0000313" key="10">
    <source>
        <dbReference type="EMBL" id="JAS20270.1"/>
    </source>
</evidence>
<feature type="region of interest" description="Disordered" evidence="6">
    <location>
        <begin position="768"/>
        <end position="792"/>
    </location>
</feature>
<feature type="compositionally biased region" description="Basic and acidic residues" evidence="6">
    <location>
        <begin position="573"/>
        <end position="589"/>
    </location>
</feature>
<feature type="region of interest" description="Disordered" evidence="6">
    <location>
        <begin position="1750"/>
        <end position="1814"/>
    </location>
</feature>
<dbReference type="InterPro" id="IPR001965">
    <property type="entry name" value="Znf_PHD"/>
</dbReference>
<feature type="region of interest" description="Disordered" evidence="6">
    <location>
        <begin position="371"/>
        <end position="391"/>
    </location>
</feature>
<dbReference type="PROSITE" id="PS50157">
    <property type="entry name" value="ZINC_FINGER_C2H2_2"/>
    <property type="match status" value="3"/>
</dbReference>
<feature type="compositionally biased region" description="Acidic residues" evidence="6">
    <location>
        <begin position="1765"/>
        <end position="1784"/>
    </location>
</feature>
<dbReference type="PROSITE" id="PS50016">
    <property type="entry name" value="ZF_PHD_2"/>
    <property type="match status" value="1"/>
</dbReference>
<feature type="domain" description="C2H2-type" evidence="8">
    <location>
        <begin position="188"/>
        <end position="223"/>
    </location>
</feature>
<evidence type="ECO:0008006" key="13">
    <source>
        <dbReference type="Google" id="ProtNLM"/>
    </source>
</evidence>
<organism evidence="9">
    <name type="scientific">Clastoptera arizonana</name>
    <name type="common">Arizona spittle bug</name>
    <dbReference type="NCBI Taxonomy" id="38151"/>
    <lineage>
        <taxon>Eukaryota</taxon>
        <taxon>Metazoa</taxon>
        <taxon>Ecdysozoa</taxon>
        <taxon>Arthropoda</taxon>
        <taxon>Hexapoda</taxon>
        <taxon>Insecta</taxon>
        <taxon>Pterygota</taxon>
        <taxon>Neoptera</taxon>
        <taxon>Paraneoptera</taxon>
        <taxon>Hemiptera</taxon>
        <taxon>Auchenorrhyncha</taxon>
        <taxon>Cercopoidea</taxon>
        <taxon>Clastopteridae</taxon>
        <taxon>Clastoptera</taxon>
    </lineage>
</organism>
<evidence type="ECO:0000256" key="3">
    <source>
        <dbReference type="ARBA" id="ARBA00022771"/>
    </source>
</evidence>
<feature type="compositionally biased region" description="Basic and acidic residues" evidence="6">
    <location>
        <begin position="605"/>
        <end position="641"/>
    </location>
</feature>
<feature type="compositionally biased region" description="Basic residues" evidence="6">
    <location>
        <begin position="1187"/>
        <end position="1201"/>
    </location>
</feature>
<keyword evidence="1" id="KW-0479">Metal-binding</keyword>
<feature type="compositionally biased region" description="Basic residues" evidence="6">
    <location>
        <begin position="1472"/>
        <end position="1483"/>
    </location>
</feature>
<dbReference type="EMBL" id="GEDC01006729">
    <property type="protein sequence ID" value="JAS30569.1"/>
    <property type="molecule type" value="Transcribed_RNA"/>
</dbReference>
<evidence type="ECO:0000256" key="6">
    <source>
        <dbReference type="SAM" id="MobiDB-lite"/>
    </source>
</evidence>
<protein>
    <recommendedName>
        <fullName evidence="13">Chromatin modification-related protein YNG2</fullName>
    </recommendedName>
</protein>
<keyword evidence="2" id="KW-0677">Repeat</keyword>
<dbReference type="PROSITE" id="PS01359">
    <property type="entry name" value="ZF_PHD_1"/>
    <property type="match status" value="1"/>
</dbReference>
<dbReference type="PANTHER" id="PTHR24379">
    <property type="entry name" value="KRAB AND ZINC FINGER DOMAIN-CONTAINING"/>
    <property type="match status" value="1"/>
</dbReference>
<evidence type="ECO:0000259" key="8">
    <source>
        <dbReference type="PROSITE" id="PS50157"/>
    </source>
</evidence>
<evidence type="ECO:0000256" key="1">
    <source>
        <dbReference type="ARBA" id="ARBA00022723"/>
    </source>
</evidence>
<name>A0A1B6CBV2_9HEMI</name>
<feature type="compositionally biased region" description="Polar residues" evidence="6">
    <location>
        <begin position="1136"/>
        <end position="1153"/>
    </location>
</feature>
<gene>
    <name evidence="9" type="ORF">g.36782</name>
    <name evidence="10" type="ORF">g.36785</name>
    <name evidence="12" type="ORF">g.36788</name>
    <name evidence="11" type="ORF">g.36793</name>
</gene>
<keyword evidence="4" id="KW-0862">Zinc</keyword>
<feature type="compositionally biased region" description="Polar residues" evidence="6">
    <location>
        <begin position="1378"/>
        <end position="1388"/>
    </location>
</feature>
<dbReference type="InterPro" id="IPR013083">
    <property type="entry name" value="Znf_RING/FYVE/PHD"/>
</dbReference>
<feature type="compositionally biased region" description="Low complexity" evidence="6">
    <location>
        <begin position="1424"/>
        <end position="1467"/>
    </location>
</feature>
<feature type="compositionally biased region" description="Polar residues" evidence="6">
    <location>
        <begin position="1640"/>
        <end position="1654"/>
    </location>
</feature>
<feature type="region of interest" description="Disordered" evidence="6">
    <location>
        <begin position="1130"/>
        <end position="1244"/>
    </location>
</feature>
<feature type="domain" description="C2H2-type" evidence="8">
    <location>
        <begin position="1076"/>
        <end position="1103"/>
    </location>
</feature>
<keyword evidence="3 5" id="KW-0863">Zinc-finger</keyword>
<dbReference type="SMART" id="SM00249">
    <property type="entry name" value="PHD"/>
    <property type="match status" value="1"/>
</dbReference>
<dbReference type="Gene3D" id="3.30.160.60">
    <property type="entry name" value="Classic Zinc Finger"/>
    <property type="match status" value="2"/>
</dbReference>
<dbReference type="InterPro" id="IPR013087">
    <property type="entry name" value="Znf_C2H2_type"/>
</dbReference>
<dbReference type="InterPro" id="IPR019787">
    <property type="entry name" value="Znf_PHD-finger"/>
</dbReference>
<feature type="compositionally biased region" description="Polar residues" evidence="6">
    <location>
        <begin position="554"/>
        <end position="571"/>
    </location>
</feature>
<evidence type="ECO:0000259" key="7">
    <source>
        <dbReference type="PROSITE" id="PS50016"/>
    </source>
</evidence>
<dbReference type="PANTHER" id="PTHR24379:SF121">
    <property type="entry name" value="C2H2-TYPE DOMAIN-CONTAINING PROTEIN"/>
    <property type="match status" value="1"/>
</dbReference>
<feature type="region of interest" description="Disordered" evidence="6">
    <location>
        <begin position="442"/>
        <end position="469"/>
    </location>
</feature>
<dbReference type="EMBL" id="GEDC01009854">
    <property type="protein sequence ID" value="JAS27444.1"/>
    <property type="molecule type" value="Transcribed_RNA"/>
</dbReference>
<reference evidence="9" key="1">
    <citation type="submission" date="2015-12" db="EMBL/GenBank/DDBJ databases">
        <title>De novo transcriptome assembly of four potential Pierce s Disease insect vectors from Arizona vineyards.</title>
        <authorList>
            <person name="Tassone E.E."/>
        </authorList>
    </citation>
    <scope>NUCLEOTIDE SEQUENCE</scope>
</reference>
<evidence type="ECO:0000256" key="5">
    <source>
        <dbReference type="PROSITE-ProRule" id="PRU00042"/>
    </source>
</evidence>
<dbReference type="SUPFAM" id="SSF57667">
    <property type="entry name" value="beta-beta-alpha zinc fingers"/>
    <property type="match status" value="1"/>
</dbReference>
<evidence type="ECO:0000256" key="4">
    <source>
        <dbReference type="ARBA" id="ARBA00022833"/>
    </source>
</evidence>
<feature type="region of interest" description="Disordered" evidence="6">
    <location>
        <begin position="543"/>
        <end position="718"/>
    </location>
</feature>
<feature type="compositionally biased region" description="Acidic residues" evidence="6">
    <location>
        <begin position="660"/>
        <end position="673"/>
    </location>
</feature>
<dbReference type="InterPro" id="IPR011011">
    <property type="entry name" value="Znf_FYVE_PHD"/>
</dbReference>
<evidence type="ECO:0000256" key="2">
    <source>
        <dbReference type="ARBA" id="ARBA00022737"/>
    </source>
</evidence>
<dbReference type="CDD" id="cd15505">
    <property type="entry name" value="PHD_ING"/>
    <property type="match status" value="1"/>
</dbReference>
<feature type="compositionally biased region" description="Low complexity" evidence="6">
    <location>
        <begin position="371"/>
        <end position="389"/>
    </location>
</feature>
<feature type="region of interest" description="Disordered" evidence="6">
    <location>
        <begin position="1"/>
        <end position="34"/>
    </location>
</feature>
<feature type="region of interest" description="Disordered" evidence="6">
    <location>
        <begin position="1569"/>
        <end position="1691"/>
    </location>
</feature>
<feature type="compositionally biased region" description="Basic residues" evidence="6">
    <location>
        <begin position="1611"/>
        <end position="1623"/>
    </location>
</feature>
<evidence type="ECO:0000313" key="11">
    <source>
        <dbReference type="EMBL" id="JAS27444.1"/>
    </source>
</evidence>
<dbReference type="PROSITE" id="PS00028">
    <property type="entry name" value="ZINC_FINGER_C2H2_1"/>
    <property type="match status" value="4"/>
</dbReference>
<feature type="compositionally biased region" description="Basic residues" evidence="6">
    <location>
        <begin position="1412"/>
        <end position="1423"/>
    </location>
</feature>
<dbReference type="EMBL" id="GEDC01017028">
    <property type="protein sequence ID" value="JAS20270.1"/>
    <property type="molecule type" value="Transcribed_RNA"/>
</dbReference>
<dbReference type="GO" id="GO:0008270">
    <property type="term" value="F:zinc ion binding"/>
    <property type="evidence" value="ECO:0007669"/>
    <property type="project" value="UniProtKB-KW"/>
</dbReference>
<feature type="domain" description="PHD-type" evidence="7">
    <location>
        <begin position="1826"/>
        <end position="1877"/>
    </location>
</feature>
<evidence type="ECO:0000313" key="9">
    <source>
        <dbReference type="EMBL" id="JAS10952.1"/>
    </source>
</evidence>